<feature type="domain" description="SnoaL-like" evidence="1">
    <location>
        <begin position="13"/>
        <end position="111"/>
    </location>
</feature>
<gene>
    <name evidence="2" type="ORF">HF394_16725</name>
</gene>
<evidence type="ECO:0000313" key="3">
    <source>
        <dbReference type="Proteomes" id="UP000509222"/>
    </source>
</evidence>
<dbReference type="InterPro" id="IPR032710">
    <property type="entry name" value="NTF2-like_dom_sf"/>
</dbReference>
<dbReference type="EMBL" id="CP051177">
    <property type="protein sequence ID" value="QKX52086.1"/>
    <property type="molecule type" value="Genomic_DNA"/>
</dbReference>
<dbReference type="InterPro" id="IPR037401">
    <property type="entry name" value="SnoaL-like"/>
</dbReference>
<reference evidence="3" key="1">
    <citation type="submission" date="2020-06" db="EMBL/GenBank/DDBJ databases">
        <title>Isolation of Planomicrobium glaciei.</title>
        <authorList>
            <person name="Malisova L."/>
            <person name="Safrankova R."/>
            <person name="Jakubu V."/>
            <person name="Spanelova P."/>
        </authorList>
    </citation>
    <scope>NUCLEOTIDE SEQUENCE [LARGE SCALE GENOMIC DNA]</scope>
    <source>
        <strain evidence="3">NRL-ATB46093</strain>
    </source>
</reference>
<dbReference type="AlphaFoldDB" id="A0A7H8QDR6"/>
<organism evidence="2 3">
    <name type="scientific">Planococcus glaciei</name>
    <dbReference type="NCBI Taxonomy" id="459472"/>
    <lineage>
        <taxon>Bacteria</taxon>
        <taxon>Bacillati</taxon>
        <taxon>Bacillota</taxon>
        <taxon>Bacilli</taxon>
        <taxon>Bacillales</taxon>
        <taxon>Caryophanaceae</taxon>
        <taxon>Planococcus</taxon>
    </lineage>
</organism>
<dbReference type="RefSeq" id="WP_036808431.1">
    <property type="nucleotide sequence ID" value="NZ_CP051177.1"/>
</dbReference>
<evidence type="ECO:0000259" key="1">
    <source>
        <dbReference type="Pfam" id="PF12680"/>
    </source>
</evidence>
<sequence length="121" mass="13507">MSVVTNQQFFTKVNQAFIDGDIDFLADHVADDVEWSMFGNKMIGRDAFIDCVKEMGMGNETNVALTIENLIASGNEVALKGKMHANTEAGQEKIYTYCDIYVMDGAGKIKELTSFYLDMKE</sequence>
<dbReference type="Proteomes" id="UP000509222">
    <property type="component" value="Chromosome"/>
</dbReference>
<dbReference type="SUPFAM" id="SSF54427">
    <property type="entry name" value="NTF2-like"/>
    <property type="match status" value="1"/>
</dbReference>
<protein>
    <submittedName>
        <fullName evidence="2">Nuclear transport factor 2 family protein</fullName>
    </submittedName>
</protein>
<proteinExistence type="predicted"/>
<evidence type="ECO:0000313" key="2">
    <source>
        <dbReference type="EMBL" id="QKX52086.1"/>
    </source>
</evidence>
<keyword evidence="3" id="KW-1185">Reference proteome</keyword>
<name>A0A7H8QDR6_9BACL</name>
<dbReference type="Gene3D" id="3.10.450.50">
    <property type="match status" value="1"/>
</dbReference>
<accession>A0A7H8QDR6</accession>
<dbReference type="Pfam" id="PF12680">
    <property type="entry name" value="SnoaL_2"/>
    <property type="match status" value="1"/>
</dbReference>